<keyword evidence="2" id="KW-1185">Reference proteome</keyword>
<dbReference type="EMBL" id="CAJVPY010055949">
    <property type="protein sequence ID" value="CAG8817978.1"/>
    <property type="molecule type" value="Genomic_DNA"/>
</dbReference>
<dbReference type="Proteomes" id="UP000789405">
    <property type="component" value="Unassembled WGS sequence"/>
</dbReference>
<accession>A0A9N9P9D4</accession>
<evidence type="ECO:0000313" key="2">
    <source>
        <dbReference type="Proteomes" id="UP000789405"/>
    </source>
</evidence>
<name>A0A9N9P9D4_9GLOM</name>
<proteinExistence type="predicted"/>
<organism evidence="1 2">
    <name type="scientific">Dentiscutata erythropus</name>
    <dbReference type="NCBI Taxonomy" id="1348616"/>
    <lineage>
        <taxon>Eukaryota</taxon>
        <taxon>Fungi</taxon>
        <taxon>Fungi incertae sedis</taxon>
        <taxon>Mucoromycota</taxon>
        <taxon>Glomeromycotina</taxon>
        <taxon>Glomeromycetes</taxon>
        <taxon>Diversisporales</taxon>
        <taxon>Gigasporaceae</taxon>
        <taxon>Dentiscutata</taxon>
    </lineage>
</organism>
<protein>
    <submittedName>
        <fullName evidence="1">17097_t:CDS:1</fullName>
    </submittedName>
</protein>
<comment type="caution">
    <text evidence="1">The sequence shown here is derived from an EMBL/GenBank/DDBJ whole genome shotgun (WGS) entry which is preliminary data.</text>
</comment>
<reference evidence="1" key="1">
    <citation type="submission" date="2021-06" db="EMBL/GenBank/DDBJ databases">
        <authorList>
            <person name="Kallberg Y."/>
            <person name="Tangrot J."/>
            <person name="Rosling A."/>
        </authorList>
    </citation>
    <scope>NUCLEOTIDE SEQUENCE</scope>
    <source>
        <strain evidence="1">MA453B</strain>
    </source>
</reference>
<gene>
    <name evidence="1" type="ORF">DERYTH_LOCUS26534</name>
</gene>
<sequence>SMADGTSLIGLEESVFLGDVSSTSLIGSIDSGDLLALGFLFTVSGGSEVKEVPDVEATGALAC</sequence>
<feature type="non-terminal residue" evidence="1">
    <location>
        <position position="1"/>
    </location>
</feature>
<evidence type="ECO:0000313" key="1">
    <source>
        <dbReference type="EMBL" id="CAG8817978.1"/>
    </source>
</evidence>
<dbReference type="AlphaFoldDB" id="A0A9N9P9D4"/>